<dbReference type="Pfam" id="PF13649">
    <property type="entry name" value="Methyltransf_25"/>
    <property type="match status" value="1"/>
</dbReference>
<dbReference type="GO" id="GO:0032259">
    <property type="term" value="P:methylation"/>
    <property type="evidence" value="ECO:0007669"/>
    <property type="project" value="UniProtKB-KW"/>
</dbReference>
<sequence>MSKEENLRKEYEIVEGFESYDIRFEDAKKRLKKFEEFYNNNKNFFGKKILDLACGGGLFSNFLAEKRHIVTGVDILDPMLKIAKENSPKNNPPKYIKANLLEFVPEEEFDTTIFLGNSIPHFSPKDFAKVLLNIREKTRYFIIAYRDSVSWGFEGRLKQIIIEEGKDYDVIDLYKGYDGEKDSIIKYRIIYPKNDKVVLDYHLYNPGIVEGIMFAVGFRLVKREKYGPMKSLEEYIDIYEKV</sequence>
<protein>
    <recommendedName>
        <fullName evidence="4">Methyltransferase domain-containing protein</fullName>
    </recommendedName>
</protein>
<keyword evidence="1" id="KW-0489">Methyltransferase</keyword>
<proteinExistence type="predicted"/>
<evidence type="ECO:0000259" key="4">
    <source>
        <dbReference type="Pfam" id="PF13649"/>
    </source>
</evidence>
<dbReference type="GO" id="GO:0008168">
    <property type="term" value="F:methyltransferase activity"/>
    <property type="evidence" value="ECO:0007669"/>
    <property type="project" value="UniProtKB-KW"/>
</dbReference>
<reference evidence="5 6" key="1">
    <citation type="journal article" date="2018" name="Syst. Appl. Microbiol.">
        <title>A new symbiotic nanoarchaeote (Candidatus Nanoclepta minutus) and its host (Zestosphaera tikiterensis gen. nov., sp. nov.) from a New Zealand hot spring.</title>
        <authorList>
            <person name="St John E."/>
            <person name="Liu Y."/>
            <person name="Podar M."/>
            <person name="Stott M.B."/>
            <person name="Meneghin J."/>
            <person name="Chen Z."/>
            <person name="Lagutin K."/>
            <person name="Mitchell K."/>
            <person name="Reysenbach A.L."/>
        </authorList>
    </citation>
    <scope>NUCLEOTIDE SEQUENCE [LARGE SCALE GENOMIC DNA]</scope>
    <source>
        <strain evidence="5">NZ3</strain>
    </source>
</reference>
<feature type="domain" description="Methyltransferase" evidence="4">
    <location>
        <begin position="49"/>
        <end position="136"/>
    </location>
</feature>
<keyword evidence="2" id="KW-0808">Transferase</keyword>
<dbReference type="PANTHER" id="PTHR43464:SF19">
    <property type="entry name" value="UBIQUINONE BIOSYNTHESIS O-METHYLTRANSFERASE, MITOCHONDRIAL"/>
    <property type="match status" value="1"/>
</dbReference>
<dbReference type="InterPro" id="IPR029063">
    <property type="entry name" value="SAM-dependent_MTases_sf"/>
</dbReference>
<dbReference type="CDD" id="cd02440">
    <property type="entry name" value="AdoMet_MTases"/>
    <property type="match status" value="1"/>
</dbReference>
<evidence type="ECO:0000256" key="1">
    <source>
        <dbReference type="ARBA" id="ARBA00022603"/>
    </source>
</evidence>
<accession>A0A397WMZ2</accession>
<comment type="caution">
    <text evidence="5">The sequence shown here is derived from an EMBL/GenBank/DDBJ whole genome shotgun (WGS) entry which is preliminary data.</text>
</comment>
<dbReference type="EMBL" id="MWMI01000002">
    <property type="protein sequence ID" value="RIB35418.1"/>
    <property type="molecule type" value="Genomic_DNA"/>
</dbReference>
<dbReference type="InterPro" id="IPR041698">
    <property type="entry name" value="Methyltransf_25"/>
</dbReference>
<dbReference type="Gene3D" id="3.40.50.150">
    <property type="entry name" value="Vaccinia Virus protein VP39"/>
    <property type="match status" value="1"/>
</dbReference>
<evidence type="ECO:0000256" key="3">
    <source>
        <dbReference type="ARBA" id="ARBA00022691"/>
    </source>
</evidence>
<evidence type="ECO:0000256" key="2">
    <source>
        <dbReference type="ARBA" id="ARBA00022679"/>
    </source>
</evidence>
<name>A0A397WMZ2_9ARCH</name>
<keyword evidence="3" id="KW-0949">S-adenosyl-L-methionine</keyword>
<dbReference type="Proteomes" id="UP000266622">
    <property type="component" value="Unassembled WGS sequence"/>
</dbReference>
<gene>
    <name evidence="5" type="ORF">BXU00_01470</name>
</gene>
<dbReference type="SUPFAM" id="SSF53335">
    <property type="entry name" value="S-adenosyl-L-methionine-dependent methyltransferases"/>
    <property type="match status" value="1"/>
</dbReference>
<dbReference type="PANTHER" id="PTHR43464">
    <property type="entry name" value="METHYLTRANSFERASE"/>
    <property type="match status" value="1"/>
</dbReference>
<dbReference type="AlphaFoldDB" id="A0A397WMZ2"/>
<evidence type="ECO:0000313" key="6">
    <source>
        <dbReference type="Proteomes" id="UP000266622"/>
    </source>
</evidence>
<organism evidence="5 6">
    <name type="scientific">Candidatus Nanoclepta minutus</name>
    <dbReference type="NCBI Taxonomy" id="1940235"/>
    <lineage>
        <taxon>Archaea</taxon>
        <taxon>Nanobdellota</taxon>
        <taxon>Candidatus Nanoclepta</taxon>
    </lineage>
</organism>
<evidence type="ECO:0000313" key="5">
    <source>
        <dbReference type="EMBL" id="RIB35418.1"/>
    </source>
</evidence>